<proteinExistence type="predicted"/>
<dbReference type="SUPFAM" id="SSF51735">
    <property type="entry name" value="NAD(P)-binding Rossmann-fold domains"/>
    <property type="match status" value="1"/>
</dbReference>
<keyword evidence="2" id="KW-1185">Reference proteome</keyword>
<sequence>MQQAIVIGAGGGIGRACVDHLVRSRRYGLVHALSRAPDPDSLAGVRSGSIDIADPASIAAAAEAFAGDVDLVIVATGLLHEGGRGPERSLGALDPDWLLRQYQVNAIGPALALKHFVPKLARDRRSVIACLSARVGSISDNRLGGWYGYRASKAALNQMVRTAAIDIARTRARAVCVAIHPGTVETGLSAPFRGRVPPDRLFSPAVAAGHLLAVLDGLQPADSGGIFAWDGSPIAP</sequence>
<organism evidence="1 2">
    <name type="scientific">Sphingomonas rustica</name>
    <dbReference type="NCBI Taxonomy" id="3103142"/>
    <lineage>
        <taxon>Bacteria</taxon>
        <taxon>Pseudomonadati</taxon>
        <taxon>Pseudomonadota</taxon>
        <taxon>Alphaproteobacteria</taxon>
        <taxon>Sphingomonadales</taxon>
        <taxon>Sphingomonadaceae</taxon>
        <taxon>Sphingomonas</taxon>
    </lineage>
</organism>
<dbReference type="PRINTS" id="PR00081">
    <property type="entry name" value="GDHRDH"/>
</dbReference>
<dbReference type="InterPro" id="IPR051468">
    <property type="entry name" value="Fungal_SecMetab_SDRs"/>
</dbReference>
<dbReference type="RefSeq" id="WP_346245333.1">
    <property type="nucleotide sequence ID" value="NZ_JBDIZK010000002.1"/>
</dbReference>
<protein>
    <submittedName>
        <fullName evidence="1">SDR family NAD(P)-dependent oxidoreductase</fullName>
    </submittedName>
</protein>
<dbReference type="InterPro" id="IPR002347">
    <property type="entry name" value="SDR_fam"/>
</dbReference>
<name>A0ABV0B419_9SPHN</name>
<evidence type="ECO:0000313" key="1">
    <source>
        <dbReference type="EMBL" id="MEN3746328.1"/>
    </source>
</evidence>
<dbReference type="EMBL" id="JBDIZK010000002">
    <property type="protein sequence ID" value="MEN3746328.1"/>
    <property type="molecule type" value="Genomic_DNA"/>
</dbReference>
<dbReference type="PANTHER" id="PTHR43544:SF12">
    <property type="entry name" value="NAD(P)-BINDING ROSSMANN-FOLD SUPERFAMILY PROTEIN"/>
    <property type="match status" value="1"/>
</dbReference>
<reference evidence="1 2" key="1">
    <citation type="submission" date="2024-05" db="EMBL/GenBank/DDBJ databases">
        <title>Sphingomonas sp. HF-S3 16S ribosomal RNA gene Genome sequencing and assembly.</title>
        <authorList>
            <person name="Lee H."/>
        </authorList>
    </citation>
    <scope>NUCLEOTIDE SEQUENCE [LARGE SCALE GENOMIC DNA]</scope>
    <source>
        <strain evidence="1 2">HF-S3</strain>
    </source>
</reference>
<evidence type="ECO:0000313" key="2">
    <source>
        <dbReference type="Proteomes" id="UP001427805"/>
    </source>
</evidence>
<dbReference type="PANTHER" id="PTHR43544">
    <property type="entry name" value="SHORT-CHAIN DEHYDROGENASE/REDUCTASE"/>
    <property type="match status" value="1"/>
</dbReference>
<gene>
    <name evidence="1" type="ORF">TPR58_04050</name>
</gene>
<dbReference type="Gene3D" id="3.40.50.720">
    <property type="entry name" value="NAD(P)-binding Rossmann-like Domain"/>
    <property type="match status" value="1"/>
</dbReference>
<dbReference type="Proteomes" id="UP001427805">
    <property type="component" value="Unassembled WGS sequence"/>
</dbReference>
<dbReference type="InterPro" id="IPR036291">
    <property type="entry name" value="NAD(P)-bd_dom_sf"/>
</dbReference>
<dbReference type="Pfam" id="PF00106">
    <property type="entry name" value="adh_short"/>
    <property type="match status" value="1"/>
</dbReference>
<accession>A0ABV0B419</accession>
<comment type="caution">
    <text evidence="1">The sequence shown here is derived from an EMBL/GenBank/DDBJ whole genome shotgun (WGS) entry which is preliminary data.</text>
</comment>